<dbReference type="Pfam" id="PF01740">
    <property type="entry name" value="STAS"/>
    <property type="match status" value="1"/>
</dbReference>
<dbReference type="SUPFAM" id="SSF52091">
    <property type="entry name" value="SpoIIaa-like"/>
    <property type="match status" value="1"/>
</dbReference>
<comment type="similarity">
    <text evidence="1 2">Belongs to the anti-sigma-factor antagonist family.</text>
</comment>
<dbReference type="InterPro" id="IPR002645">
    <property type="entry name" value="STAS_dom"/>
</dbReference>
<dbReference type="CDD" id="cd07043">
    <property type="entry name" value="STAS_anti-anti-sigma_factors"/>
    <property type="match status" value="1"/>
</dbReference>
<dbReference type="GeneID" id="61214687"/>
<dbReference type="AlphaFoldDB" id="A0A1A3KJD7"/>
<dbReference type="Gene3D" id="3.30.750.24">
    <property type="entry name" value="STAS domain"/>
    <property type="match status" value="1"/>
</dbReference>
<dbReference type="OrthoDB" id="3700428at2"/>
<dbReference type="NCBIfam" id="TIGR00377">
    <property type="entry name" value="ant_ant_sig"/>
    <property type="match status" value="1"/>
</dbReference>
<evidence type="ECO:0000313" key="5">
    <source>
        <dbReference type="Proteomes" id="UP000093925"/>
    </source>
</evidence>
<dbReference type="InterPro" id="IPR003658">
    <property type="entry name" value="Anti-sigma_ant"/>
</dbReference>
<gene>
    <name evidence="4" type="ORF">A5640_15410</name>
</gene>
<dbReference type="PANTHER" id="PTHR33495">
    <property type="entry name" value="ANTI-SIGMA FACTOR ANTAGONIST TM_1081-RELATED-RELATED"/>
    <property type="match status" value="1"/>
</dbReference>
<accession>A0A1A3KJD7</accession>
<dbReference type="PROSITE" id="PS50801">
    <property type="entry name" value="STAS"/>
    <property type="match status" value="1"/>
</dbReference>
<organism evidence="4 5">
    <name type="scientific">Mycobacterium asiaticum</name>
    <dbReference type="NCBI Taxonomy" id="1790"/>
    <lineage>
        <taxon>Bacteria</taxon>
        <taxon>Bacillati</taxon>
        <taxon>Actinomycetota</taxon>
        <taxon>Actinomycetes</taxon>
        <taxon>Mycobacteriales</taxon>
        <taxon>Mycobacteriaceae</taxon>
        <taxon>Mycobacterium</taxon>
    </lineage>
</organism>
<proteinExistence type="inferred from homology"/>
<evidence type="ECO:0000256" key="2">
    <source>
        <dbReference type="RuleBase" id="RU003749"/>
    </source>
</evidence>
<evidence type="ECO:0000313" key="4">
    <source>
        <dbReference type="EMBL" id="OBJ84513.1"/>
    </source>
</evidence>
<protein>
    <recommendedName>
        <fullName evidence="2">Anti-sigma factor antagonist</fullName>
    </recommendedName>
</protein>
<comment type="caution">
    <text evidence="4">The sequence shown here is derived from an EMBL/GenBank/DDBJ whole genome shotgun (WGS) entry which is preliminary data.</text>
</comment>
<dbReference type="RefSeq" id="WP_036358116.1">
    <property type="nucleotide sequence ID" value="NZ_LZKS01000051.1"/>
</dbReference>
<dbReference type="GO" id="GO:0043856">
    <property type="term" value="F:anti-sigma factor antagonist activity"/>
    <property type="evidence" value="ECO:0007669"/>
    <property type="project" value="InterPro"/>
</dbReference>
<reference evidence="4 5" key="1">
    <citation type="submission" date="2016-06" db="EMBL/GenBank/DDBJ databases">
        <authorList>
            <person name="Kjaerup R.B."/>
            <person name="Dalgaard T.S."/>
            <person name="Juul-Madsen H.R."/>
        </authorList>
    </citation>
    <scope>NUCLEOTIDE SEQUENCE [LARGE SCALE GENOMIC DNA]</scope>
    <source>
        <strain evidence="4 5">1276495.2</strain>
    </source>
</reference>
<dbReference type="EMBL" id="LZLM01000084">
    <property type="protein sequence ID" value="OBJ84513.1"/>
    <property type="molecule type" value="Genomic_DNA"/>
</dbReference>
<sequence length="140" mass="14499">MNLGSANFSRTVSLSSDLASQLDGPSSTLRATTVRSASAVVVRAGGEVDASNEHTWQGLVTEAATAARQAGLLVVDVNGLDFMGCCAFTVLADEAERCRERGITLRMVSQNPGVARIVDACAFGNVLSVHPTTESALTTA</sequence>
<dbReference type="Proteomes" id="UP000093925">
    <property type="component" value="Unassembled WGS sequence"/>
</dbReference>
<evidence type="ECO:0000256" key="1">
    <source>
        <dbReference type="ARBA" id="ARBA00009013"/>
    </source>
</evidence>
<evidence type="ECO:0000259" key="3">
    <source>
        <dbReference type="PROSITE" id="PS50801"/>
    </source>
</evidence>
<dbReference type="PANTHER" id="PTHR33495:SF2">
    <property type="entry name" value="ANTI-SIGMA FACTOR ANTAGONIST TM_1081-RELATED"/>
    <property type="match status" value="1"/>
</dbReference>
<dbReference type="InterPro" id="IPR036513">
    <property type="entry name" value="STAS_dom_sf"/>
</dbReference>
<name>A0A1A3KJD7_MYCAS</name>
<feature type="domain" description="STAS" evidence="3">
    <location>
        <begin position="29"/>
        <end position="140"/>
    </location>
</feature>